<comment type="caution">
    <text evidence="3">The sequence shown here is derived from an EMBL/GenBank/DDBJ whole genome shotgun (WGS) entry which is preliminary data.</text>
</comment>
<feature type="compositionally biased region" description="Low complexity" evidence="1">
    <location>
        <begin position="106"/>
        <end position="115"/>
    </location>
</feature>
<feature type="region of interest" description="Disordered" evidence="1">
    <location>
        <begin position="248"/>
        <end position="393"/>
    </location>
</feature>
<evidence type="ECO:0000256" key="1">
    <source>
        <dbReference type="SAM" id="MobiDB-lite"/>
    </source>
</evidence>
<feature type="compositionally biased region" description="Basic and acidic residues" evidence="1">
    <location>
        <begin position="50"/>
        <end position="70"/>
    </location>
</feature>
<dbReference type="RefSeq" id="WP_150971530.1">
    <property type="nucleotide sequence ID" value="NZ_VZDO01000014.1"/>
</dbReference>
<organism evidence="3 4">
    <name type="scientific">Plantimonas leprariae</name>
    <dbReference type="NCBI Taxonomy" id="2615207"/>
    <lineage>
        <taxon>Bacteria</taxon>
        <taxon>Pseudomonadati</taxon>
        <taxon>Pseudomonadota</taxon>
        <taxon>Alphaproteobacteria</taxon>
        <taxon>Hyphomicrobiales</taxon>
        <taxon>Aurantimonadaceae</taxon>
        <taxon>Plantimonas</taxon>
    </lineage>
</organism>
<feature type="compositionally biased region" description="Low complexity" evidence="1">
    <location>
        <begin position="290"/>
        <end position="301"/>
    </location>
</feature>
<feature type="compositionally biased region" description="Basic and acidic residues" evidence="1">
    <location>
        <begin position="129"/>
        <end position="139"/>
    </location>
</feature>
<proteinExistence type="predicted"/>
<name>A0A7V7TYW0_9HYPH</name>
<evidence type="ECO:0000313" key="3">
    <source>
        <dbReference type="EMBL" id="KAB0678033.1"/>
    </source>
</evidence>
<evidence type="ECO:0000313" key="4">
    <source>
        <dbReference type="Proteomes" id="UP000432089"/>
    </source>
</evidence>
<keyword evidence="2" id="KW-0812">Transmembrane</keyword>
<accession>A0A7V7TYW0</accession>
<feature type="compositionally biased region" description="Low complexity" evidence="1">
    <location>
        <begin position="360"/>
        <end position="374"/>
    </location>
</feature>
<keyword evidence="4" id="KW-1185">Reference proteome</keyword>
<feature type="compositionally biased region" description="Pro residues" evidence="1">
    <location>
        <begin position="375"/>
        <end position="388"/>
    </location>
</feature>
<dbReference type="EMBL" id="VZDO01000014">
    <property type="protein sequence ID" value="KAB0678033.1"/>
    <property type="molecule type" value="Genomic_DNA"/>
</dbReference>
<sequence length="577" mass="59427">MADLSAVLRKTIDGLPNATPELRARVYDKARAAILRQIENANPPLSDDDVAVRRDALERAIEATEAHYAEGEGESAQPPTPEPAPVPSAAAAAAAPQRPAPPAAPEAPAARPAWARRNEEQPPQPSPPREAEDAPRMPRADANFAARPAAERATPRPPSVEGGPRRAIPDGDRRDERFEPAATEPEGGFDIPDADISAPRYSGGARRPRKSRGPLLAGVAAVIVIAALGTGGYLYRDELAGMLGSGDAQTAGNAAPTTTPNGAAGSGGGTTRGGDVAALPPATNGGGQSATPPATGTGNTTEPSPKRRFTQRLMPDGSESDAGPGPSNANAFDEGTNIAAATPEPTQIAPPAGSPPATPPAGGATPPAATNNGATPPPSQPTQAPPPSNNAAVPAVAQKAMFYEERTATLQGTQQTGSVVWSKVSEPPAEGQPPEPAIRAVASVPAENFRMTMTIRRNLDPTLPASHVIELQFDVPPGFAGGQVANVQRLALKPSEEARGEPLIGVAGKISDGFFIIALNNLDKATETNLGLLGRQEWIDIPIAYATGRRALMSIEKGVPGDRVFKETLDAWAAAKT</sequence>
<feature type="region of interest" description="Disordered" evidence="1">
    <location>
        <begin position="40"/>
        <end position="213"/>
    </location>
</feature>
<gene>
    <name evidence="3" type="ORF">F6X38_16525</name>
</gene>
<reference evidence="3 4" key="1">
    <citation type="submission" date="2019-09" db="EMBL/GenBank/DDBJ databases">
        <title>YIM 132180 draft genome.</title>
        <authorList>
            <person name="Zhang K."/>
        </authorList>
    </citation>
    <scope>NUCLEOTIDE SEQUENCE [LARGE SCALE GENOMIC DNA]</scope>
    <source>
        <strain evidence="3 4">YIM 132180</strain>
    </source>
</reference>
<feature type="compositionally biased region" description="Basic and acidic residues" evidence="1">
    <location>
        <begin position="163"/>
        <end position="179"/>
    </location>
</feature>
<dbReference type="AlphaFoldDB" id="A0A7V7TYW0"/>
<feature type="compositionally biased region" description="Low complexity" evidence="1">
    <location>
        <begin position="248"/>
        <end position="263"/>
    </location>
</feature>
<protein>
    <submittedName>
        <fullName evidence="3">Uncharacterized protein</fullName>
    </submittedName>
</protein>
<feature type="transmembrane region" description="Helical" evidence="2">
    <location>
        <begin position="215"/>
        <end position="235"/>
    </location>
</feature>
<dbReference type="Proteomes" id="UP000432089">
    <property type="component" value="Unassembled WGS sequence"/>
</dbReference>
<evidence type="ECO:0000256" key="2">
    <source>
        <dbReference type="SAM" id="Phobius"/>
    </source>
</evidence>
<feature type="compositionally biased region" description="Low complexity" evidence="1">
    <location>
        <begin position="87"/>
        <end position="97"/>
    </location>
</feature>
<keyword evidence="2" id="KW-1133">Transmembrane helix</keyword>
<keyword evidence="2" id="KW-0472">Membrane</keyword>